<name>A0AAV7PR12_PLEWA</name>
<protein>
    <submittedName>
        <fullName evidence="2">Uncharacterized protein</fullName>
    </submittedName>
</protein>
<feature type="region of interest" description="Disordered" evidence="1">
    <location>
        <begin position="1"/>
        <end position="43"/>
    </location>
</feature>
<sequence length="77" mass="7907">MGCGTHHPASLRACPKSVDTPIPIGPTLRSNPGTPTGAKKQGGHRCLLGNSTHLCQGGAGSQHSGFLQENLQDGRAH</sequence>
<reference evidence="2" key="1">
    <citation type="journal article" date="2022" name="bioRxiv">
        <title>Sequencing and chromosome-scale assembly of the giantPleurodeles waltlgenome.</title>
        <authorList>
            <person name="Brown T."/>
            <person name="Elewa A."/>
            <person name="Iarovenko S."/>
            <person name="Subramanian E."/>
            <person name="Araus A.J."/>
            <person name="Petzold A."/>
            <person name="Susuki M."/>
            <person name="Suzuki K.-i.T."/>
            <person name="Hayashi T."/>
            <person name="Toyoda A."/>
            <person name="Oliveira C."/>
            <person name="Osipova E."/>
            <person name="Leigh N.D."/>
            <person name="Simon A."/>
            <person name="Yun M.H."/>
        </authorList>
    </citation>
    <scope>NUCLEOTIDE SEQUENCE</scope>
    <source>
        <strain evidence="2">20211129_DDA</strain>
        <tissue evidence="2">Liver</tissue>
    </source>
</reference>
<evidence type="ECO:0000313" key="2">
    <source>
        <dbReference type="EMBL" id="KAJ1128173.1"/>
    </source>
</evidence>
<keyword evidence="3" id="KW-1185">Reference proteome</keyword>
<evidence type="ECO:0000313" key="3">
    <source>
        <dbReference type="Proteomes" id="UP001066276"/>
    </source>
</evidence>
<dbReference type="EMBL" id="JANPWB010000011">
    <property type="protein sequence ID" value="KAJ1128173.1"/>
    <property type="molecule type" value="Genomic_DNA"/>
</dbReference>
<feature type="region of interest" description="Disordered" evidence="1">
    <location>
        <begin position="58"/>
        <end position="77"/>
    </location>
</feature>
<feature type="compositionally biased region" description="Polar residues" evidence="1">
    <location>
        <begin position="61"/>
        <end position="71"/>
    </location>
</feature>
<organism evidence="2 3">
    <name type="scientific">Pleurodeles waltl</name>
    <name type="common">Iberian ribbed newt</name>
    <dbReference type="NCBI Taxonomy" id="8319"/>
    <lineage>
        <taxon>Eukaryota</taxon>
        <taxon>Metazoa</taxon>
        <taxon>Chordata</taxon>
        <taxon>Craniata</taxon>
        <taxon>Vertebrata</taxon>
        <taxon>Euteleostomi</taxon>
        <taxon>Amphibia</taxon>
        <taxon>Batrachia</taxon>
        <taxon>Caudata</taxon>
        <taxon>Salamandroidea</taxon>
        <taxon>Salamandridae</taxon>
        <taxon>Pleurodelinae</taxon>
        <taxon>Pleurodeles</taxon>
    </lineage>
</organism>
<comment type="caution">
    <text evidence="2">The sequence shown here is derived from an EMBL/GenBank/DDBJ whole genome shotgun (WGS) entry which is preliminary data.</text>
</comment>
<evidence type="ECO:0000256" key="1">
    <source>
        <dbReference type="SAM" id="MobiDB-lite"/>
    </source>
</evidence>
<accession>A0AAV7PR12</accession>
<gene>
    <name evidence="2" type="ORF">NDU88_006552</name>
</gene>
<proteinExistence type="predicted"/>
<dbReference type="AlphaFoldDB" id="A0AAV7PR12"/>
<dbReference type="Proteomes" id="UP001066276">
    <property type="component" value="Chromosome 7"/>
</dbReference>